<dbReference type="SUPFAM" id="SSF58104">
    <property type="entry name" value="Methyl-accepting chemotaxis protein (MCP) signaling domain"/>
    <property type="match status" value="1"/>
</dbReference>
<dbReference type="InterPro" id="IPR001610">
    <property type="entry name" value="PAC"/>
</dbReference>
<evidence type="ECO:0000256" key="3">
    <source>
        <dbReference type="ARBA" id="ARBA00029447"/>
    </source>
</evidence>
<evidence type="ECO:0000313" key="9">
    <source>
        <dbReference type="Proteomes" id="UP000638188"/>
    </source>
</evidence>
<dbReference type="PROSITE" id="PS50113">
    <property type="entry name" value="PAC"/>
    <property type="match status" value="2"/>
</dbReference>
<dbReference type="SMART" id="SM00086">
    <property type="entry name" value="PAC"/>
    <property type="match status" value="4"/>
</dbReference>
<proteinExistence type="inferred from homology"/>
<dbReference type="PROSITE" id="PS50112">
    <property type="entry name" value="PAS"/>
    <property type="match status" value="3"/>
</dbReference>
<dbReference type="SUPFAM" id="SSF55785">
    <property type="entry name" value="PYP-like sensor domain (PAS domain)"/>
    <property type="match status" value="4"/>
</dbReference>
<dbReference type="Pfam" id="PF13426">
    <property type="entry name" value="PAS_9"/>
    <property type="match status" value="2"/>
</dbReference>
<dbReference type="PROSITE" id="PS50111">
    <property type="entry name" value="CHEMOTAXIS_TRANSDUC_2"/>
    <property type="match status" value="1"/>
</dbReference>
<dbReference type="InterPro" id="IPR013767">
    <property type="entry name" value="PAS_fold"/>
</dbReference>
<dbReference type="SMART" id="SM00091">
    <property type="entry name" value="PAS"/>
    <property type="match status" value="4"/>
</dbReference>
<organism evidence="8 9">
    <name type="scientific">Halopseudomonas salina</name>
    <dbReference type="NCBI Taxonomy" id="1323744"/>
    <lineage>
        <taxon>Bacteria</taxon>
        <taxon>Pseudomonadati</taxon>
        <taxon>Pseudomonadota</taxon>
        <taxon>Gammaproteobacteria</taxon>
        <taxon>Pseudomonadales</taxon>
        <taxon>Pseudomonadaceae</taxon>
        <taxon>Halopseudomonas</taxon>
    </lineage>
</organism>
<sequence length="595" mass="65644">MIRTLIARLVGRSSSQNQILEQALDAVVSIDARNNVTFFNAAAERLWGISRREILGQNVNKLVPMSIRASHDDLVNANRITGQDKIVGTSRDVLIERADGGKIWANLSLSKVRMGREITYTAFVKDISAERNNRESIRQILEQSIDAVVSIDELNCVTFYNAAAERLWGYAAGEVIGKNVRMLVPRVIQHQHDDLVNANRRTGVDKIVGTSREVEIERKDGSKLWGSLSLSKVQLEGKTLYTAFIKDVTAQVMQRERVRLLSLVADETDNAVIITCPEGLIDYVNPGFERLTGYKLFEVQGKRPGPLLQGPHTDSVTVANIRSKLHAQEPFYDEILNYDRHGKPYWISLAINPVFDESGQLKQFISIQANITDTKLKALDFTVKLHAIGATNAILEWNAQEKVVDANPFLLELLGYSSVKDLPGTQFDLENFVDRAGLTQLKQGQPVQMDKTVFDKQGKTHWLSATISPARGFDGAIHKYVMFGTDSSVRMQTIEKTKEAMQQVVDSSQRIGAIVSTINGIAAQTNLLSLNAAIEAARAGEAGRGFAVVADEVRQLAMRSGASAKEINELLSETVSRIDGLADTLSRLSNRGGSG</sequence>
<evidence type="ECO:0000313" key="8">
    <source>
        <dbReference type="EMBL" id="GGD10474.1"/>
    </source>
</evidence>
<gene>
    <name evidence="8" type="ORF">GCM10007418_31860</name>
</gene>
<dbReference type="Proteomes" id="UP000638188">
    <property type="component" value="Unassembled WGS sequence"/>
</dbReference>
<name>A0ABQ1Q260_9GAMM</name>
<dbReference type="NCBIfam" id="TIGR00229">
    <property type="entry name" value="sensory_box"/>
    <property type="match status" value="3"/>
</dbReference>
<dbReference type="PRINTS" id="PR00260">
    <property type="entry name" value="CHEMTRNSDUCR"/>
</dbReference>
<evidence type="ECO:0000259" key="7">
    <source>
        <dbReference type="PROSITE" id="PS50113"/>
    </source>
</evidence>
<feature type="domain" description="Methyl-accepting transducer" evidence="5">
    <location>
        <begin position="492"/>
        <end position="595"/>
    </location>
</feature>
<evidence type="ECO:0000259" key="5">
    <source>
        <dbReference type="PROSITE" id="PS50111"/>
    </source>
</evidence>
<dbReference type="InterPro" id="IPR051310">
    <property type="entry name" value="MCP_chemotaxis"/>
</dbReference>
<dbReference type="PANTHER" id="PTHR43531:SF11">
    <property type="entry name" value="METHYL-ACCEPTING CHEMOTAXIS PROTEIN 3"/>
    <property type="match status" value="1"/>
</dbReference>
<dbReference type="CDD" id="cd00130">
    <property type="entry name" value="PAS"/>
    <property type="match status" value="4"/>
</dbReference>
<feature type="domain" description="PAS" evidence="6">
    <location>
        <begin position="12"/>
        <end position="58"/>
    </location>
</feature>
<reference evidence="9" key="1">
    <citation type="journal article" date="2019" name="Int. J. Syst. Evol. Microbiol.">
        <title>The Global Catalogue of Microorganisms (GCM) 10K type strain sequencing project: providing services to taxonomists for standard genome sequencing and annotation.</title>
        <authorList>
            <consortium name="The Broad Institute Genomics Platform"/>
            <consortium name="The Broad Institute Genome Sequencing Center for Infectious Disease"/>
            <person name="Wu L."/>
            <person name="Ma J."/>
        </authorList>
    </citation>
    <scope>NUCLEOTIDE SEQUENCE [LARGE SCALE GENOMIC DNA]</scope>
    <source>
        <strain evidence="9">CGMCC 1.12482</strain>
    </source>
</reference>
<dbReference type="EMBL" id="BMFF01000008">
    <property type="protein sequence ID" value="GGD10474.1"/>
    <property type="molecule type" value="Genomic_DNA"/>
</dbReference>
<accession>A0ABQ1Q260</accession>
<protein>
    <recommendedName>
        <fullName evidence="10">Methyl-accepting chemotaxis sensory transducer with Pas/Pac sensor</fullName>
    </recommendedName>
</protein>
<feature type="domain" description="PAS" evidence="6">
    <location>
        <begin position="133"/>
        <end position="211"/>
    </location>
</feature>
<evidence type="ECO:0000259" key="6">
    <source>
        <dbReference type="PROSITE" id="PS50112"/>
    </source>
</evidence>
<keyword evidence="1" id="KW-0145">Chemotaxis</keyword>
<dbReference type="InterPro" id="IPR000014">
    <property type="entry name" value="PAS"/>
</dbReference>
<dbReference type="InterPro" id="IPR000700">
    <property type="entry name" value="PAS-assoc_C"/>
</dbReference>
<feature type="domain" description="PAC" evidence="7">
    <location>
        <begin position="447"/>
        <end position="499"/>
    </location>
</feature>
<dbReference type="Gene3D" id="1.10.287.950">
    <property type="entry name" value="Methyl-accepting chemotaxis protein"/>
    <property type="match status" value="1"/>
</dbReference>
<dbReference type="Gene3D" id="3.30.450.20">
    <property type="entry name" value="PAS domain"/>
    <property type="match status" value="4"/>
</dbReference>
<keyword evidence="2 4" id="KW-0807">Transducer</keyword>
<dbReference type="PANTHER" id="PTHR43531">
    <property type="entry name" value="PROTEIN ICFG"/>
    <property type="match status" value="1"/>
</dbReference>
<comment type="similarity">
    <text evidence="3">Belongs to the methyl-accepting chemotaxis (MCP) protein family.</text>
</comment>
<dbReference type="Pfam" id="PF00015">
    <property type="entry name" value="MCPsignal"/>
    <property type="match status" value="1"/>
</dbReference>
<feature type="domain" description="PAS" evidence="6">
    <location>
        <begin position="257"/>
        <end position="302"/>
    </location>
</feature>
<evidence type="ECO:0000256" key="4">
    <source>
        <dbReference type="PROSITE-ProRule" id="PRU00284"/>
    </source>
</evidence>
<dbReference type="SMART" id="SM00283">
    <property type="entry name" value="MA"/>
    <property type="match status" value="1"/>
</dbReference>
<evidence type="ECO:0000256" key="1">
    <source>
        <dbReference type="ARBA" id="ARBA00022500"/>
    </source>
</evidence>
<keyword evidence="9" id="KW-1185">Reference proteome</keyword>
<dbReference type="InterPro" id="IPR035965">
    <property type="entry name" value="PAS-like_dom_sf"/>
</dbReference>
<dbReference type="Pfam" id="PF00989">
    <property type="entry name" value="PAS"/>
    <property type="match status" value="2"/>
</dbReference>
<evidence type="ECO:0000256" key="2">
    <source>
        <dbReference type="ARBA" id="ARBA00023224"/>
    </source>
</evidence>
<dbReference type="InterPro" id="IPR004090">
    <property type="entry name" value="Chemotax_Me-accpt_rcpt"/>
</dbReference>
<evidence type="ECO:0008006" key="10">
    <source>
        <dbReference type="Google" id="ProtNLM"/>
    </source>
</evidence>
<dbReference type="RefSeq" id="WP_150279114.1">
    <property type="nucleotide sequence ID" value="NZ_BMFF01000008.1"/>
</dbReference>
<dbReference type="InterPro" id="IPR004089">
    <property type="entry name" value="MCPsignal_dom"/>
</dbReference>
<feature type="domain" description="PAC" evidence="7">
    <location>
        <begin position="329"/>
        <end position="383"/>
    </location>
</feature>
<comment type="caution">
    <text evidence="8">The sequence shown here is derived from an EMBL/GenBank/DDBJ whole genome shotgun (WGS) entry which is preliminary data.</text>
</comment>